<reference evidence="3 5" key="2">
    <citation type="submission" date="2016-10" db="EMBL/GenBank/DDBJ databases">
        <authorList>
            <person name="de Groot N.N."/>
        </authorList>
    </citation>
    <scope>NUCLEOTIDE SEQUENCE [LARGE SCALE GENOMIC DNA]</scope>
    <source>
        <strain evidence="3 5">CGMCC 1.10210</strain>
    </source>
</reference>
<evidence type="ECO:0000313" key="5">
    <source>
        <dbReference type="Proteomes" id="UP000182258"/>
    </source>
</evidence>
<evidence type="ECO:0000313" key="4">
    <source>
        <dbReference type="Proteomes" id="UP000033519"/>
    </source>
</evidence>
<accession>A0A0F5Q272</accession>
<dbReference type="RefSeq" id="WP_046169238.1">
    <property type="nucleotide sequence ID" value="NZ_FOMB01000013.1"/>
</dbReference>
<evidence type="ECO:0000313" key="3">
    <source>
        <dbReference type="EMBL" id="SFC87872.1"/>
    </source>
</evidence>
<sequence length="298" mass="32319">MTFAFPRRGRSLAAGQRSELTVIDLDGAAQIIFTADEVIEAPNWSADGKWLVFNAGGHLFRIAATGGTPEPIDTGHLADLNNDHVLSPDGRTIYVSSDDGHLYAVPFTGGTPRRVSNTHATPFHYYLHGISLDGETLAYVAIEQRDAERQVNVFSIPSAGGPDTRLTDLSMPNDGPEYSPDGRWIYFNSELAAARPGHAQIFRMSAADGSDLEQLTFDSYVNWFPHLSPDGRQVAVLSFPQGTIGHPADKQVLLRLMGPDGGPLRIIADFFGGQGTINVNSWAPDSRRLAYVAYPVAP</sequence>
<dbReference type="PANTHER" id="PTHR36842">
    <property type="entry name" value="PROTEIN TOLB HOMOLOG"/>
    <property type="match status" value="1"/>
</dbReference>
<dbReference type="InterPro" id="IPR011042">
    <property type="entry name" value="6-blade_b-propeller_TolB-like"/>
</dbReference>
<gene>
    <name evidence="3" type="ORF">SAMN04488059_11376</name>
    <name evidence="2" type="ORF">WH91_01470</name>
</gene>
<evidence type="ECO:0000313" key="2">
    <source>
        <dbReference type="EMBL" id="KKC34721.1"/>
    </source>
</evidence>
<dbReference type="OrthoDB" id="9758793at2"/>
<dbReference type="SUPFAM" id="SSF82171">
    <property type="entry name" value="DPP6 N-terminal domain-like"/>
    <property type="match status" value="1"/>
</dbReference>
<protein>
    <submittedName>
        <fullName evidence="2">Biopolymer transporter Tol</fullName>
    </submittedName>
    <submittedName>
        <fullName evidence="3">WD40-like Beta Propeller Repeat</fullName>
    </submittedName>
</protein>
<organism evidence="3 5">
    <name type="scientific">Devosia psychrophila</name>
    <dbReference type="NCBI Taxonomy" id="728005"/>
    <lineage>
        <taxon>Bacteria</taxon>
        <taxon>Pseudomonadati</taxon>
        <taxon>Pseudomonadota</taxon>
        <taxon>Alphaproteobacteria</taxon>
        <taxon>Hyphomicrobiales</taxon>
        <taxon>Devosiaceae</taxon>
        <taxon>Devosia</taxon>
    </lineage>
</organism>
<dbReference type="EMBL" id="FOMB01000013">
    <property type="protein sequence ID" value="SFC87872.1"/>
    <property type="molecule type" value="Genomic_DNA"/>
</dbReference>
<evidence type="ECO:0000256" key="1">
    <source>
        <dbReference type="ARBA" id="ARBA00009820"/>
    </source>
</evidence>
<dbReference type="Pfam" id="PF07676">
    <property type="entry name" value="PD40"/>
    <property type="match status" value="3"/>
</dbReference>
<dbReference type="PATRIC" id="fig|728005.3.peg.41"/>
<keyword evidence="4" id="KW-1185">Reference proteome</keyword>
<dbReference type="InterPro" id="IPR011659">
    <property type="entry name" value="WD40"/>
</dbReference>
<dbReference type="Proteomes" id="UP000033519">
    <property type="component" value="Unassembled WGS sequence"/>
</dbReference>
<reference evidence="2 4" key="1">
    <citation type="submission" date="2015-03" db="EMBL/GenBank/DDBJ databases">
        <authorList>
            <person name="Lepp D."/>
            <person name="Hassan Y.I."/>
            <person name="Li X.-Z."/>
            <person name="Zhou T."/>
        </authorList>
    </citation>
    <scope>NUCLEOTIDE SEQUENCE [LARGE SCALE GENOMIC DNA]</scope>
    <source>
        <strain evidence="2 4">Cr7-05</strain>
    </source>
</reference>
<dbReference type="AlphaFoldDB" id="A0A0F5Q272"/>
<proteinExistence type="inferred from homology"/>
<dbReference type="STRING" id="728005.SAMN04488059_11376"/>
<dbReference type="EMBL" id="LAPV01000010">
    <property type="protein sequence ID" value="KKC34721.1"/>
    <property type="molecule type" value="Genomic_DNA"/>
</dbReference>
<comment type="similarity">
    <text evidence="1">Belongs to the TolB family.</text>
</comment>
<dbReference type="Gene3D" id="2.120.10.30">
    <property type="entry name" value="TolB, C-terminal domain"/>
    <property type="match status" value="1"/>
</dbReference>
<dbReference type="Proteomes" id="UP000182258">
    <property type="component" value="Unassembled WGS sequence"/>
</dbReference>
<name>A0A0F5Q272_9HYPH</name>
<dbReference type="PANTHER" id="PTHR36842:SF1">
    <property type="entry name" value="PROTEIN TOLB"/>
    <property type="match status" value="1"/>
</dbReference>